<dbReference type="STRING" id="933084.A0A067QAY0"/>
<protein>
    <submittedName>
        <fullName evidence="5">Uncharacterized protein</fullName>
    </submittedName>
</protein>
<dbReference type="HOGENOM" id="CLU_029054_0_0_1"/>
<dbReference type="InterPro" id="IPR001005">
    <property type="entry name" value="SANT/Myb"/>
</dbReference>
<sequence>MATLCDDPGQGRVSSKAAQIQKNFTAWKVVNREKRARMKALQEAKKYGRDDEDEGRSRINPKAPDASASQALVVPGTAASTTDDIIPEEQDDQDEGGGEKSAVDGFDYNQAVSTSRFNVQLRIGANGETIIDEDSLFVDRGEEHETEEYTHIEESDTSKFVNSATYSKKVRGSRWSAEETELFYDALSQFGENYELISMVLPGRDRKACKNKFKAEDKRNPTRINYSLTHRVPYDMQTLTRMTGKDFSGPTPVIRAPTPPTLPVPEQVTEVMNTRPKKGRKQSSTPAAGADEEVVGSLEDFEMDEELFGKDSPFEKGLSSTS</sequence>
<dbReference type="InParanoid" id="A0A067QAY0"/>
<evidence type="ECO:0000313" key="5">
    <source>
        <dbReference type="EMBL" id="KDQ63310.1"/>
    </source>
</evidence>
<dbReference type="OrthoDB" id="272624at2759"/>
<evidence type="ECO:0000259" key="3">
    <source>
        <dbReference type="PROSITE" id="PS51293"/>
    </source>
</evidence>
<feature type="compositionally biased region" description="Acidic residues" evidence="1">
    <location>
        <begin position="290"/>
        <end position="306"/>
    </location>
</feature>
<feature type="domain" description="HTH myb-type" evidence="4">
    <location>
        <begin position="167"/>
        <end position="221"/>
    </location>
</feature>
<dbReference type="Proteomes" id="UP000027265">
    <property type="component" value="Unassembled WGS sequence"/>
</dbReference>
<dbReference type="InterPro" id="IPR017930">
    <property type="entry name" value="Myb_dom"/>
</dbReference>
<feature type="compositionally biased region" description="Acidic residues" evidence="1">
    <location>
        <begin position="85"/>
        <end position="96"/>
    </location>
</feature>
<dbReference type="EMBL" id="KL197710">
    <property type="protein sequence ID" value="KDQ63310.1"/>
    <property type="molecule type" value="Genomic_DNA"/>
</dbReference>
<dbReference type="GO" id="GO:0070898">
    <property type="term" value="P:RNA polymerase III preinitiation complex assembly"/>
    <property type="evidence" value="ECO:0007669"/>
    <property type="project" value="TreeGrafter"/>
</dbReference>
<dbReference type="SMART" id="SM00717">
    <property type="entry name" value="SANT"/>
    <property type="match status" value="1"/>
</dbReference>
<dbReference type="PROSITE" id="PS50090">
    <property type="entry name" value="MYB_LIKE"/>
    <property type="match status" value="1"/>
</dbReference>
<dbReference type="InterPro" id="IPR017884">
    <property type="entry name" value="SANT_dom"/>
</dbReference>
<evidence type="ECO:0000259" key="2">
    <source>
        <dbReference type="PROSITE" id="PS50090"/>
    </source>
</evidence>
<dbReference type="AlphaFoldDB" id="A0A067QAY0"/>
<dbReference type="GO" id="GO:0001156">
    <property type="term" value="F:TFIIIC-class transcription factor complex binding"/>
    <property type="evidence" value="ECO:0007669"/>
    <property type="project" value="TreeGrafter"/>
</dbReference>
<proteinExistence type="predicted"/>
<reference evidence="6" key="1">
    <citation type="journal article" date="2014" name="Proc. Natl. Acad. Sci. U.S.A.">
        <title>Extensive sampling of basidiomycete genomes demonstrates inadequacy of the white-rot/brown-rot paradigm for wood decay fungi.</title>
        <authorList>
            <person name="Riley R."/>
            <person name="Salamov A.A."/>
            <person name="Brown D.W."/>
            <person name="Nagy L.G."/>
            <person name="Floudas D."/>
            <person name="Held B.W."/>
            <person name="Levasseur A."/>
            <person name="Lombard V."/>
            <person name="Morin E."/>
            <person name="Otillar R."/>
            <person name="Lindquist E.A."/>
            <person name="Sun H."/>
            <person name="LaButti K.M."/>
            <person name="Schmutz J."/>
            <person name="Jabbour D."/>
            <person name="Luo H."/>
            <person name="Baker S.E."/>
            <person name="Pisabarro A.G."/>
            <person name="Walton J.D."/>
            <person name="Blanchette R.A."/>
            <person name="Henrissat B."/>
            <person name="Martin F."/>
            <person name="Cullen D."/>
            <person name="Hibbett D.S."/>
            <person name="Grigoriev I.V."/>
        </authorList>
    </citation>
    <scope>NUCLEOTIDE SEQUENCE [LARGE SCALE GENOMIC DNA]</scope>
    <source>
        <strain evidence="6">MUCL 33604</strain>
    </source>
</reference>
<dbReference type="SUPFAM" id="SSF46689">
    <property type="entry name" value="Homeodomain-like"/>
    <property type="match status" value="1"/>
</dbReference>
<dbReference type="GO" id="GO:0000126">
    <property type="term" value="C:transcription factor TFIIIB complex"/>
    <property type="evidence" value="ECO:0007669"/>
    <property type="project" value="TreeGrafter"/>
</dbReference>
<dbReference type="PANTHER" id="PTHR22929">
    <property type="entry name" value="RNA POLYMERASE III TRANSCRIPTION INITIATION FACTOR B"/>
    <property type="match status" value="1"/>
</dbReference>
<dbReference type="PROSITE" id="PS51293">
    <property type="entry name" value="SANT"/>
    <property type="match status" value="1"/>
</dbReference>
<evidence type="ECO:0000313" key="6">
    <source>
        <dbReference type="Proteomes" id="UP000027265"/>
    </source>
</evidence>
<dbReference type="CDD" id="cd00167">
    <property type="entry name" value="SANT"/>
    <property type="match status" value="1"/>
</dbReference>
<feature type="region of interest" description="Disordered" evidence="1">
    <location>
        <begin position="40"/>
        <end position="104"/>
    </location>
</feature>
<keyword evidence="6" id="KW-1185">Reference proteome</keyword>
<feature type="domain" description="Myb-like" evidence="2">
    <location>
        <begin position="167"/>
        <end position="214"/>
    </location>
</feature>
<dbReference type="PROSITE" id="PS51294">
    <property type="entry name" value="HTH_MYB"/>
    <property type="match status" value="1"/>
</dbReference>
<accession>A0A067QAY0</accession>
<dbReference type="PANTHER" id="PTHR22929:SF0">
    <property type="entry name" value="TRANSCRIPTION FACTOR TFIIIB COMPONENT B'' HOMOLOG"/>
    <property type="match status" value="1"/>
</dbReference>
<feature type="region of interest" description="Disordered" evidence="1">
    <location>
        <begin position="244"/>
        <end position="322"/>
    </location>
</feature>
<dbReference type="InterPro" id="IPR039467">
    <property type="entry name" value="TFIIIB_B''_Myb"/>
</dbReference>
<gene>
    <name evidence="5" type="ORF">JAAARDRAFT_120662</name>
</gene>
<dbReference type="Pfam" id="PF15963">
    <property type="entry name" value="Myb_DNA-bind_7"/>
    <property type="match status" value="1"/>
</dbReference>
<dbReference type="Gene3D" id="1.10.10.60">
    <property type="entry name" value="Homeodomain-like"/>
    <property type="match status" value="1"/>
</dbReference>
<organism evidence="5 6">
    <name type="scientific">Jaapia argillacea MUCL 33604</name>
    <dbReference type="NCBI Taxonomy" id="933084"/>
    <lineage>
        <taxon>Eukaryota</taxon>
        <taxon>Fungi</taxon>
        <taxon>Dikarya</taxon>
        <taxon>Basidiomycota</taxon>
        <taxon>Agaricomycotina</taxon>
        <taxon>Agaricomycetes</taxon>
        <taxon>Agaricomycetidae</taxon>
        <taxon>Jaapiales</taxon>
        <taxon>Jaapiaceae</taxon>
        <taxon>Jaapia</taxon>
    </lineage>
</organism>
<feature type="compositionally biased region" description="Basic and acidic residues" evidence="1">
    <location>
        <begin position="40"/>
        <end position="49"/>
    </location>
</feature>
<evidence type="ECO:0000259" key="4">
    <source>
        <dbReference type="PROSITE" id="PS51294"/>
    </source>
</evidence>
<feature type="domain" description="SANT" evidence="3">
    <location>
        <begin position="170"/>
        <end position="221"/>
    </location>
</feature>
<evidence type="ECO:0000256" key="1">
    <source>
        <dbReference type="SAM" id="MobiDB-lite"/>
    </source>
</evidence>
<name>A0A067QAY0_9AGAM</name>
<dbReference type="InterPro" id="IPR009057">
    <property type="entry name" value="Homeodomain-like_sf"/>
</dbReference>